<evidence type="ECO:0000313" key="3">
    <source>
        <dbReference type="EMBL" id="GAA4104030.1"/>
    </source>
</evidence>
<dbReference type="Gene3D" id="3.20.20.140">
    <property type="entry name" value="Metal-dependent hydrolases"/>
    <property type="match status" value="1"/>
</dbReference>
<accession>A0ABP7X4D2</accession>
<evidence type="ECO:0000256" key="1">
    <source>
        <dbReference type="ARBA" id="ARBA00038310"/>
    </source>
</evidence>
<keyword evidence="4" id="KW-1185">Reference proteome</keyword>
<protein>
    <submittedName>
        <fullName evidence="3">Amidohydrolase family protein</fullName>
    </submittedName>
</protein>
<comment type="similarity">
    <text evidence="1">Belongs to the metallo-dependent hydrolases superfamily.</text>
</comment>
<dbReference type="SUPFAM" id="SSF51556">
    <property type="entry name" value="Metallo-dependent hydrolases"/>
    <property type="match status" value="1"/>
</dbReference>
<organism evidence="3 4">
    <name type="scientific">Zhongshania borealis</name>
    <dbReference type="NCBI Taxonomy" id="889488"/>
    <lineage>
        <taxon>Bacteria</taxon>
        <taxon>Pseudomonadati</taxon>
        <taxon>Pseudomonadota</taxon>
        <taxon>Gammaproteobacteria</taxon>
        <taxon>Cellvibrionales</taxon>
        <taxon>Spongiibacteraceae</taxon>
        <taxon>Zhongshania</taxon>
    </lineage>
</organism>
<evidence type="ECO:0000313" key="4">
    <source>
        <dbReference type="Proteomes" id="UP001500392"/>
    </source>
</evidence>
<dbReference type="EMBL" id="BAABDM010000009">
    <property type="protein sequence ID" value="GAA4104030.1"/>
    <property type="molecule type" value="Genomic_DNA"/>
</dbReference>
<proteinExistence type="inferred from homology"/>
<comment type="caution">
    <text evidence="3">The sequence shown here is derived from an EMBL/GenBank/DDBJ whole genome shotgun (WGS) entry which is preliminary data.</text>
</comment>
<dbReference type="InterPro" id="IPR052350">
    <property type="entry name" value="Metallo-dep_Lactonases"/>
</dbReference>
<gene>
    <name evidence="3" type="ORF">GCM10022414_32730</name>
</gene>
<sequence length="275" mass="30531">MIRIDAHQHFWQLTRGDYDWLTADLGVLYRDFLPDQLRPILSKAEISKTVLVQAAATLEESEFMLGLASNTDFIAGVVAWIDMEKPTAVSVLDRLGEHAAFRGVRPMIQDIADPQWMLKPELAPVFKALIERNLTFDALVKVEHLDALSTLLQRYPELKLVIDHGAKPAIATGSNDAWFTAIERLALETGACCKLSGLMTEAGDTPTYQTLLPYMTHLLNCFGAERLMWGSDWPVVNLAGSYGEWLTHSEVFVASLSDAEQSAIWGDTAAGFYSL</sequence>
<dbReference type="InterPro" id="IPR032466">
    <property type="entry name" value="Metal_Hydrolase"/>
</dbReference>
<evidence type="ECO:0000259" key="2">
    <source>
        <dbReference type="Pfam" id="PF04909"/>
    </source>
</evidence>
<dbReference type="PANTHER" id="PTHR43569:SF2">
    <property type="entry name" value="AMIDOHYDROLASE-RELATED DOMAIN-CONTAINING PROTEIN"/>
    <property type="match status" value="1"/>
</dbReference>
<name>A0ABP7X4D2_9GAMM</name>
<dbReference type="RefSeq" id="WP_344938116.1">
    <property type="nucleotide sequence ID" value="NZ_BAABDM010000009.1"/>
</dbReference>
<dbReference type="Pfam" id="PF04909">
    <property type="entry name" value="Amidohydro_2"/>
    <property type="match status" value="1"/>
</dbReference>
<dbReference type="Proteomes" id="UP001500392">
    <property type="component" value="Unassembled WGS sequence"/>
</dbReference>
<reference evidence="4" key="1">
    <citation type="journal article" date="2019" name="Int. J. Syst. Evol. Microbiol.">
        <title>The Global Catalogue of Microorganisms (GCM) 10K type strain sequencing project: providing services to taxonomists for standard genome sequencing and annotation.</title>
        <authorList>
            <consortium name="The Broad Institute Genomics Platform"/>
            <consortium name="The Broad Institute Genome Sequencing Center for Infectious Disease"/>
            <person name="Wu L."/>
            <person name="Ma J."/>
        </authorList>
    </citation>
    <scope>NUCLEOTIDE SEQUENCE [LARGE SCALE GENOMIC DNA]</scope>
    <source>
        <strain evidence="4">JCM 17304</strain>
    </source>
</reference>
<dbReference type="PANTHER" id="PTHR43569">
    <property type="entry name" value="AMIDOHYDROLASE"/>
    <property type="match status" value="1"/>
</dbReference>
<dbReference type="InterPro" id="IPR006680">
    <property type="entry name" value="Amidohydro-rel"/>
</dbReference>
<feature type="domain" description="Amidohydrolase-related" evidence="2">
    <location>
        <begin position="4"/>
        <end position="274"/>
    </location>
</feature>